<dbReference type="InterPro" id="IPR046347">
    <property type="entry name" value="bZIP_sf"/>
</dbReference>
<feature type="compositionally biased region" description="Polar residues" evidence="14">
    <location>
        <begin position="734"/>
        <end position="760"/>
    </location>
</feature>
<evidence type="ECO:0000256" key="3">
    <source>
        <dbReference type="ARBA" id="ARBA00007163"/>
    </source>
</evidence>
<evidence type="ECO:0000256" key="15">
    <source>
        <dbReference type="SAM" id="Phobius"/>
    </source>
</evidence>
<protein>
    <recommendedName>
        <fullName evidence="16">BZIP domain-containing protein</fullName>
    </recommendedName>
</protein>
<dbReference type="GO" id="GO:0006950">
    <property type="term" value="P:response to stress"/>
    <property type="evidence" value="ECO:0007669"/>
    <property type="project" value="UniProtKB-ARBA"/>
</dbReference>
<feature type="compositionally biased region" description="Low complexity" evidence="14">
    <location>
        <begin position="184"/>
        <end position="205"/>
    </location>
</feature>
<evidence type="ECO:0000256" key="1">
    <source>
        <dbReference type="ARBA" id="ARBA00004123"/>
    </source>
</evidence>
<accession>A0AAV9LJW7</accession>
<proteinExistence type="inferred from homology"/>
<name>A0AAV9LJW7_9SOLN</name>
<keyword evidence="4 15" id="KW-0812">Transmembrane</keyword>
<feature type="compositionally biased region" description="Polar residues" evidence="14">
    <location>
        <begin position="320"/>
        <end position="337"/>
    </location>
</feature>
<keyword evidence="6 15" id="KW-1133">Transmembrane helix</keyword>
<dbReference type="PANTHER" id="PTHR37616">
    <property type="entry name" value="BZIP TRANSCRIPTION FACTOR 60-LIKE"/>
    <property type="match status" value="1"/>
</dbReference>
<evidence type="ECO:0000256" key="13">
    <source>
        <dbReference type="ARBA" id="ARBA00065888"/>
    </source>
</evidence>
<keyword evidence="10" id="KW-0804">Transcription</keyword>
<evidence type="ECO:0000313" key="17">
    <source>
        <dbReference type="EMBL" id="KAK4725593.1"/>
    </source>
</evidence>
<dbReference type="FunFam" id="1.20.5.170:FF:000085">
    <property type="entry name" value="bZIP transcription factor 49"/>
    <property type="match status" value="1"/>
</dbReference>
<dbReference type="GO" id="GO:0005634">
    <property type="term" value="C:nucleus"/>
    <property type="evidence" value="ECO:0007669"/>
    <property type="project" value="UniProtKB-SubCell"/>
</dbReference>
<evidence type="ECO:0000259" key="16">
    <source>
        <dbReference type="PROSITE" id="PS50217"/>
    </source>
</evidence>
<reference evidence="17 18" key="1">
    <citation type="submission" date="2023-10" db="EMBL/GenBank/DDBJ databases">
        <title>Genome-Wide Identification Analysis in wild type Solanum Pinnatisectum Reveals Some Genes Defensing Phytophthora Infestans.</title>
        <authorList>
            <person name="Sun C."/>
        </authorList>
    </citation>
    <scope>NUCLEOTIDE SEQUENCE [LARGE SCALE GENOMIC DNA]</scope>
    <source>
        <strain evidence="17">LQN</strain>
        <tissue evidence="17">Leaf</tissue>
    </source>
</reference>
<feature type="compositionally biased region" description="Basic and acidic residues" evidence="14">
    <location>
        <begin position="229"/>
        <end position="242"/>
    </location>
</feature>
<dbReference type="GO" id="GO:0003700">
    <property type="term" value="F:DNA-binding transcription factor activity"/>
    <property type="evidence" value="ECO:0007669"/>
    <property type="project" value="InterPro"/>
</dbReference>
<feature type="domain" description="BZIP" evidence="16">
    <location>
        <begin position="342"/>
        <end position="402"/>
    </location>
</feature>
<evidence type="ECO:0000313" key="18">
    <source>
        <dbReference type="Proteomes" id="UP001311915"/>
    </source>
</evidence>
<dbReference type="PANTHER" id="PTHR37616:SF5">
    <property type="entry name" value="BZIP TRANSCRIPTION FACTOR 17-LIKE"/>
    <property type="match status" value="1"/>
</dbReference>
<keyword evidence="18" id="KW-1185">Reference proteome</keyword>
<evidence type="ECO:0000256" key="9">
    <source>
        <dbReference type="ARBA" id="ARBA00023136"/>
    </source>
</evidence>
<dbReference type="EMBL" id="JAWPEI010000006">
    <property type="protein sequence ID" value="KAK4725593.1"/>
    <property type="molecule type" value="Genomic_DNA"/>
</dbReference>
<keyword evidence="11" id="KW-0325">Glycoprotein</keyword>
<evidence type="ECO:0000256" key="5">
    <source>
        <dbReference type="ARBA" id="ARBA00022824"/>
    </source>
</evidence>
<dbReference type="GO" id="GO:0005789">
    <property type="term" value="C:endoplasmic reticulum membrane"/>
    <property type="evidence" value="ECO:0007669"/>
    <property type="project" value="UniProtKB-SubCell"/>
</dbReference>
<dbReference type="SUPFAM" id="SSF57959">
    <property type="entry name" value="Leucine zipper domain"/>
    <property type="match status" value="1"/>
</dbReference>
<evidence type="ECO:0000256" key="8">
    <source>
        <dbReference type="ARBA" id="ARBA00023125"/>
    </source>
</evidence>
<dbReference type="Proteomes" id="UP001311915">
    <property type="component" value="Unassembled WGS sequence"/>
</dbReference>
<feature type="region of interest" description="Disordered" evidence="14">
    <location>
        <begin position="182"/>
        <end position="242"/>
    </location>
</feature>
<keyword evidence="12" id="KW-0539">Nucleus</keyword>
<evidence type="ECO:0000256" key="4">
    <source>
        <dbReference type="ARBA" id="ARBA00022692"/>
    </source>
</evidence>
<dbReference type="AlphaFoldDB" id="A0AAV9LJW7"/>
<sequence>MSDQPPPVEENLTGEFDGLAVPPLDHTFFAQHITEADQGIGDDFPMEFQSVDFSIDDLDFEVSFDDLFPNPTDGDAFQKPNCLADCIGSEPGQMDPSRFGQQGSQLIGSFDDASGIFKSTSGNSLEEAPGSNSVQMDPDCFGQSGSLLIGNSVDSSTNVKLKSEEMSNFSGNQAAGGVMVMDTSSPELGQSSSSSRLSNEVSPSVHQLSTDVSGYLNVPSPESNGSNHDVSRESSNDKKGLSDAKVLNCHSPESQGSGNCGGLNYLSDSNKSVHSSPNLGSNSVKGGVVEHKFKLEGVSANISNCSSSLLKRKKGGEDLNNASKHQKSSMLSLSDNVNNDEDEKKMARLIRNRESAHLSRQRKKHYVEELEDKVRIMHSTIQDLNAKISYVMAENVTLKTQLGGTGVPPQVQPPPGMYPHPSMVYPWMSYPPPYMMKPQGSQVPLVPIPKLKPQAAVPAPKSSKKGEKKKSEVKTKKVASISLLGVLFFMLLFGGLVPLLNVRYGGTREPFMGGFSIGSGFYEKHHGRVLVVDGPVNGTGYSGKYSEKDYSSHCGRGGHSESNQQNTYNAADEFVHVGNGSNPLAASLYVPRNDKLVKIDGNLIIQSVLASEKAMASHGGSDKNKRETGLAVPGDLALAIPGSHPRLYRSSAVGQRALGTVEKENAKSTMQQWYLEGVAGPLMSSGMCTEVFQFDVSSSAPGAIVRATNARNISTEERQNATRIHRNRRILNGTPVSLSKPSHNFSEEQTGTTGKQENFTGNKSLSSMVVSVLVDPREAGDTDGDGIMGPKSLSRIFVVVLIDSVKYVTYSCMLPFIGAAPLVTT</sequence>
<feature type="transmembrane region" description="Helical" evidence="15">
    <location>
        <begin position="478"/>
        <end position="500"/>
    </location>
</feature>
<evidence type="ECO:0000256" key="6">
    <source>
        <dbReference type="ARBA" id="ARBA00022989"/>
    </source>
</evidence>
<dbReference type="InterPro" id="IPR004827">
    <property type="entry name" value="bZIP"/>
</dbReference>
<dbReference type="GO" id="GO:0003677">
    <property type="term" value="F:DNA binding"/>
    <property type="evidence" value="ECO:0007669"/>
    <property type="project" value="UniProtKB-KW"/>
</dbReference>
<feature type="region of interest" description="Disordered" evidence="14">
    <location>
        <begin position="733"/>
        <end position="760"/>
    </location>
</feature>
<comment type="subcellular location">
    <subcellularLocation>
        <location evidence="2">Endoplasmic reticulum membrane</location>
        <topology evidence="2">Single-pass membrane protein</topology>
    </subcellularLocation>
    <subcellularLocation>
        <location evidence="1">Nucleus</location>
    </subcellularLocation>
</comment>
<comment type="caution">
    <text evidence="17">The sequence shown here is derived from an EMBL/GenBank/DDBJ whole genome shotgun (WGS) entry which is preliminary data.</text>
</comment>
<keyword evidence="5" id="KW-0256">Endoplasmic reticulum</keyword>
<evidence type="ECO:0000256" key="7">
    <source>
        <dbReference type="ARBA" id="ARBA00023015"/>
    </source>
</evidence>
<evidence type="ECO:0000256" key="14">
    <source>
        <dbReference type="SAM" id="MobiDB-lite"/>
    </source>
</evidence>
<evidence type="ECO:0000256" key="2">
    <source>
        <dbReference type="ARBA" id="ARBA00004389"/>
    </source>
</evidence>
<keyword evidence="9 15" id="KW-0472">Membrane</keyword>
<keyword evidence="7" id="KW-0805">Transcription regulation</keyword>
<dbReference type="SMART" id="SM00338">
    <property type="entry name" value="BRLZ"/>
    <property type="match status" value="1"/>
</dbReference>
<comment type="similarity">
    <text evidence="3">Belongs to the bZIP family.</text>
</comment>
<gene>
    <name evidence="17" type="ORF">R3W88_028372</name>
</gene>
<evidence type="ECO:0000256" key="11">
    <source>
        <dbReference type="ARBA" id="ARBA00023180"/>
    </source>
</evidence>
<comment type="subunit">
    <text evidence="13">Interacts with BZIP28.</text>
</comment>
<keyword evidence="8" id="KW-0238">DNA-binding</keyword>
<dbReference type="PROSITE" id="PS50217">
    <property type="entry name" value="BZIP"/>
    <property type="match status" value="1"/>
</dbReference>
<dbReference type="CDD" id="cd14704">
    <property type="entry name" value="bZIP_HY5-like"/>
    <property type="match status" value="1"/>
</dbReference>
<dbReference type="Pfam" id="PF00170">
    <property type="entry name" value="bZIP_1"/>
    <property type="match status" value="1"/>
</dbReference>
<evidence type="ECO:0000256" key="10">
    <source>
        <dbReference type="ARBA" id="ARBA00023163"/>
    </source>
</evidence>
<dbReference type="Gene3D" id="1.20.5.170">
    <property type="match status" value="1"/>
</dbReference>
<feature type="region of interest" description="Disordered" evidence="14">
    <location>
        <begin position="313"/>
        <end position="338"/>
    </location>
</feature>
<organism evidence="17 18">
    <name type="scientific">Solanum pinnatisectum</name>
    <name type="common">tansyleaf nightshade</name>
    <dbReference type="NCBI Taxonomy" id="50273"/>
    <lineage>
        <taxon>Eukaryota</taxon>
        <taxon>Viridiplantae</taxon>
        <taxon>Streptophyta</taxon>
        <taxon>Embryophyta</taxon>
        <taxon>Tracheophyta</taxon>
        <taxon>Spermatophyta</taxon>
        <taxon>Magnoliopsida</taxon>
        <taxon>eudicotyledons</taxon>
        <taxon>Gunneridae</taxon>
        <taxon>Pentapetalae</taxon>
        <taxon>asterids</taxon>
        <taxon>lamiids</taxon>
        <taxon>Solanales</taxon>
        <taxon>Solanaceae</taxon>
        <taxon>Solanoideae</taxon>
        <taxon>Solaneae</taxon>
        <taxon>Solanum</taxon>
    </lineage>
</organism>
<evidence type="ECO:0000256" key="12">
    <source>
        <dbReference type="ARBA" id="ARBA00023242"/>
    </source>
</evidence>